<proteinExistence type="predicted"/>
<feature type="domain" description="ABC transmembrane type-1" evidence="12">
    <location>
        <begin position="119"/>
        <end position="391"/>
    </location>
</feature>
<dbReference type="InterPro" id="IPR011527">
    <property type="entry name" value="ABC1_TM_dom"/>
</dbReference>
<keyword evidence="5" id="KW-0547">Nucleotide-binding</keyword>
<feature type="transmembrane region" description="Helical" evidence="10">
    <location>
        <begin position="861"/>
        <end position="883"/>
    </location>
</feature>
<dbReference type="SUPFAM" id="SSF90123">
    <property type="entry name" value="ABC transporter transmembrane region"/>
    <property type="match status" value="4"/>
</dbReference>
<feature type="region of interest" description="Disordered" evidence="9">
    <location>
        <begin position="2073"/>
        <end position="2102"/>
    </location>
</feature>
<name>A0AAV7HVF4_COTGL</name>
<keyword evidence="2" id="KW-0813">Transport</keyword>
<keyword evidence="14" id="KW-1185">Reference proteome</keyword>
<dbReference type="FunFam" id="3.40.50.300:FF:000973">
    <property type="entry name" value="Multidrug resistance-associated protein 4"/>
    <property type="match status" value="2"/>
</dbReference>
<dbReference type="Gene3D" id="1.20.1560.10">
    <property type="entry name" value="ABC transporter type 1, transmembrane domain"/>
    <property type="match status" value="4"/>
</dbReference>
<evidence type="ECO:0000256" key="9">
    <source>
        <dbReference type="SAM" id="MobiDB-lite"/>
    </source>
</evidence>
<dbReference type="FunFam" id="3.40.50.300:FF:000163">
    <property type="entry name" value="Multidrug resistance-associated protein member 4"/>
    <property type="match status" value="2"/>
</dbReference>
<dbReference type="Pfam" id="PF00005">
    <property type="entry name" value="ABC_tran"/>
    <property type="match status" value="4"/>
</dbReference>
<dbReference type="PROSITE" id="PS00211">
    <property type="entry name" value="ABC_TRANSPORTER_1"/>
    <property type="match status" value="4"/>
</dbReference>
<dbReference type="InterPro" id="IPR017871">
    <property type="entry name" value="ABC_transporter-like_CS"/>
</dbReference>
<dbReference type="Pfam" id="PF00664">
    <property type="entry name" value="ABC_membrane"/>
    <property type="match status" value="4"/>
</dbReference>
<dbReference type="InterPro" id="IPR044726">
    <property type="entry name" value="ABCC_6TM_D2"/>
</dbReference>
<dbReference type="Gene3D" id="3.40.50.300">
    <property type="entry name" value="P-loop containing nucleotide triphosphate hydrolases"/>
    <property type="match status" value="4"/>
</dbReference>
<organism evidence="13 14">
    <name type="scientific">Cotesia glomerata</name>
    <name type="common">Lepidopteran parasitic wasp</name>
    <name type="synonym">Apanteles glomeratus</name>
    <dbReference type="NCBI Taxonomy" id="32391"/>
    <lineage>
        <taxon>Eukaryota</taxon>
        <taxon>Metazoa</taxon>
        <taxon>Ecdysozoa</taxon>
        <taxon>Arthropoda</taxon>
        <taxon>Hexapoda</taxon>
        <taxon>Insecta</taxon>
        <taxon>Pterygota</taxon>
        <taxon>Neoptera</taxon>
        <taxon>Endopterygota</taxon>
        <taxon>Hymenoptera</taxon>
        <taxon>Apocrita</taxon>
        <taxon>Ichneumonoidea</taxon>
        <taxon>Braconidae</taxon>
        <taxon>Microgastrinae</taxon>
        <taxon>Cotesia</taxon>
    </lineage>
</organism>
<comment type="caution">
    <text evidence="13">The sequence shown here is derived from an EMBL/GenBank/DDBJ whole genome shotgun (WGS) entry which is preliminary data.</text>
</comment>
<feature type="domain" description="ABC transporter" evidence="11">
    <location>
        <begin position="443"/>
        <end position="688"/>
    </location>
</feature>
<dbReference type="GO" id="GO:0005524">
    <property type="term" value="F:ATP binding"/>
    <property type="evidence" value="ECO:0007669"/>
    <property type="project" value="UniProtKB-KW"/>
</dbReference>
<evidence type="ECO:0000256" key="3">
    <source>
        <dbReference type="ARBA" id="ARBA00022692"/>
    </source>
</evidence>
<feature type="transmembrane region" description="Helical" evidence="10">
    <location>
        <begin position="1717"/>
        <end position="1740"/>
    </location>
</feature>
<keyword evidence="4" id="KW-0677">Repeat</keyword>
<feature type="transmembrane region" description="Helical" evidence="10">
    <location>
        <begin position="1035"/>
        <end position="1068"/>
    </location>
</feature>
<keyword evidence="7 10" id="KW-1133">Transmembrane helix</keyword>
<evidence type="ECO:0000256" key="6">
    <source>
        <dbReference type="ARBA" id="ARBA00022840"/>
    </source>
</evidence>
<dbReference type="CDD" id="cd18580">
    <property type="entry name" value="ABC_6TM_ABCC_D2"/>
    <property type="match status" value="2"/>
</dbReference>
<dbReference type="PANTHER" id="PTHR24223">
    <property type="entry name" value="ATP-BINDING CASSETTE SUB-FAMILY C"/>
    <property type="match status" value="1"/>
</dbReference>
<keyword evidence="3 10" id="KW-0812">Transmembrane</keyword>
<feature type="transmembrane region" description="Helical" evidence="10">
    <location>
        <begin position="2201"/>
        <end position="2223"/>
    </location>
</feature>
<dbReference type="GO" id="GO:0140359">
    <property type="term" value="F:ABC-type transporter activity"/>
    <property type="evidence" value="ECO:0007669"/>
    <property type="project" value="InterPro"/>
</dbReference>
<dbReference type="CDD" id="cd03244">
    <property type="entry name" value="ABCC_MRP_domain2"/>
    <property type="match status" value="2"/>
</dbReference>
<feature type="domain" description="ABC transmembrane type-1" evidence="12">
    <location>
        <begin position="2134"/>
        <end position="2446"/>
    </location>
</feature>
<dbReference type="InterPro" id="IPR003593">
    <property type="entry name" value="AAA+_ATPase"/>
</dbReference>
<dbReference type="PROSITE" id="PS50929">
    <property type="entry name" value="ABC_TM1F"/>
    <property type="match status" value="4"/>
</dbReference>
<dbReference type="PROSITE" id="PS50893">
    <property type="entry name" value="ABC_TRANSPORTER_2"/>
    <property type="match status" value="4"/>
</dbReference>
<accession>A0AAV7HVF4</accession>
<feature type="transmembrane region" description="Helical" evidence="10">
    <location>
        <begin position="1632"/>
        <end position="1652"/>
    </location>
</feature>
<feature type="compositionally biased region" description="Basic and acidic residues" evidence="9">
    <location>
        <begin position="2085"/>
        <end position="2096"/>
    </location>
</feature>
<evidence type="ECO:0000256" key="2">
    <source>
        <dbReference type="ARBA" id="ARBA00022448"/>
    </source>
</evidence>
<feature type="transmembrane region" description="Helical" evidence="10">
    <location>
        <begin position="149"/>
        <end position="172"/>
    </location>
</feature>
<feature type="transmembrane region" description="Helical" evidence="10">
    <location>
        <begin position="1607"/>
        <end position="1626"/>
    </location>
</feature>
<evidence type="ECO:0000313" key="13">
    <source>
        <dbReference type="EMBL" id="KAH0534762.1"/>
    </source>
</evidence>
<feature type="transmembrane region" description="Helical" evidence="10">
    <location>
        <begin position="1074"/>
        <end position="1092"/>
    </location>
</feature>
<evidence type="ECO:0000313" key="14">
    <source>
        <dbReference type="Proteomes" id="UP000826195"/>
    </source>
</evidence>
<feature type="transmembrane region" description="Helical" evidence="10">
    <location>
        <begin position="225"/>
        <end position="243"/>
    </location>
</feature>
<evidence type="ECO:0000256" key="1">
    <source>
        <dbReference type="ARBA" id="ARBA00004141"/>
    </source>
</evidence>
<feature type="transmembrane region" description="Helical" evidence="10">
    <location>
        <begin position="2127"/>
        <end position="2150"/>
    </location>
</feature>
<gene>
    <name evidence="13" type="ORF">KQX54_008111</name>
</gene>
<evidence type="ECO:0000256" key="10">
    <source>
        <dbReference type="SAM" id="Phobius"/>
    </source>
</evidence>
<evidence type="ECO:0000259" key="12">
    <source>
        <dbReference type="PROSITE" id="PS50929"/>
    </source>
</evidence>
<evidence type="ECO:0000256" key="7">
    <source>
        <dbReference type="ARBA" id="ARBA00022989"/>
    </source>
</evidence>
<keyword evidence="6" id="KW-0067">ATP-binding</keyword>
<dbReference type="CDD" id="cd03250">
    <property type="entry name" value="ABCC_MRP_domain1"/>
    <property type="match status" value="2"/>
</dbReference>
<feature type="transmembrane region" description="Helical" evidence="10">
    <location>
        <begin position="782"/>
        <end position="805"/>
    </location>
</feature>
<dbReference type="InterPro" id="IPR003439">
    <property type="entry name" value="ABC_transporter-like_ATP-bd"/>
</dbReference>
<dbReference type="SUPFAM" id="SSF52540">
    <property type="entry name" value="P-loop containing nucleoside triphosphate hydrolases"/>
    <property type="match status" value="4"/>
</dbReference>
<reference evidence="13 14" key="1">
    <citation type="journal article" date="2021" name="J. Hered.">
        <title>A chromosome-level genome assembly of the parasitoid wasp, Cotesia glomerata (Hymenoptera: Braconidae).</title>
        <authorList>
            <person name="Pinto B.J."/>
            <person name="Weis J.J."/>
            <person name="Gamble T."/>
            <person name="Ode P.J."/>
            <person name="Paul R."/>
            <person name="Zaspel J.M."/>
        </authorList>
    </citation>
    <scope>NUCLEOTIDE SEQUENCE [LARGE SCALE GENOMIC DNA]</scope>
    <source>
        <strain evidence="13">CgM1</strain>
    </source>
</reference>
<feature type="transmembrane region" description="Helical" evidence="10">
    <location>
        <begin position="957"/>
        <end position="979"/>
    </location>
</feature>
<feature type="transmembrane region" description="Helical" evidence="10">
    <location>
        <begin position="2273"/>
        <end position="2296"/>
    </location>
</feature>
<feature type="domain" description="ABC transporter" evidence="11">
    <location>
        <begin position="2482"/>
        <end position="2711"/>
    </location>
</feature>
<dbReference type="PANTHER" id="PTHR24223:SF415">
    <property type="entry name" value="FI20190P1"/>
    <property type="match status" value="1"/>
</dbReference>
<protein>
    <submittedName>
        <fullName evidence="13">Uncharacterized protein</fullName>
    </submittedName>
</protein>
<feature type="domain" description="ABC transporter" evidence="11">
    <location>
        <begin position="1825"/>
        <end position="2070"/>
    </location>
</feature>
<evidence type="ECO:0000256" key="8">
    <source>
        <dbReference type="ARBA" id="ARBA00023136"/>
    </source>
</evidence>
<keyword evidence="8 10" id="KW-0472">Membrane</keyword>
<feature type="transmembrane region" description="Helical" evidence="10">
    <location>
        <begin position="931"/>
        <end position="951"/>
    </location>
</feature>
<feature type="transmembrane region" description="Helical" evidence="10">
    <location>
        <begin position="1482"/>
        <end position="1501"/>
    </location>
</feature>
<dbReference type="InterPro" id="IPR036640">
    <property type="entry name" value="ABC1_TM_sf"/>
</dbReference>
<feature type="domain" description="ABC transmembrane type-1" evidence="12">
    <location>
        <begin position="789"/>
        <end position="1108"/>
    </location>
</feature>
<evidence type="ECO:0000256" key="5">
    <source>
        <dbReference type="ARBA" id="ARBA00022741"/>
    </source>
</evidence>
<sequence length="2734" mass="307349">MTKKIVSNKLRRNPIEKANLLSRLFFWWTLGLFKRGARNGITMDDLYTPLPADKSEILTDNLERAWSDELKKLKPNQTQKNDDNHTTKSVKPSLLRAIIKTFWVKFAVMGMFQLIEQLVLFNLQPIIQSIIISYFQAENEKSMTQNEALSWAVALIIVKLGITLIVHHMNFFGQILGMRLRLACCSLIYRKSLKLSKTALDETPAGQVVNLLSNDVNRFDLLPEFLNYLWITPLQIIVIGYIIWRSIGIYTLVGYGMLFLITIPMQSYVGMVTGKLRDVTAKLTDRRVQLMSELIAGIQVVKMYAWERPFNKIVTQTRANEIKQILRSNNIRGLYSSSSEFTQKAMLFMTLVIFIMIDDNPINPEITFQVSIYYSTLQLLMTIFFPISIISLIQSIVAVERIEEFLLLDEVERKTEALTIEFFKMSKFDESLQKKVAPEAVLVKLDKVSANWKLGQLPPTLFEVSLKINGGELCTLVGPVGSGKSSFLNVLLQELPVSAGTVGLFQFSDGESADAKSQSGFIQDNPEMKISYASQDPWLFTGTVRENILFGLEYDKTHYQEVTKVCSLLRDFKHLPNGDLTIVGERGASLSGGQRARVNLARAIYRRADLYLLDDPLSAVDARVARRLFKDCILEYLKGKTRILVTHQLNYLKQADTIAVLERGSIKHHGTFDTLIQTSAVFNNMLNALKKNEDEKETEAVIETAKGQSPDNQETEVASEKNNFFRRAKTRMSQISIRSHDSYKFMINEDADGVDLKNTIPDEVKGEGFISKEIYFRYFREGGGIIGCILLVLMFILTQVAAVGVDQWMTFWTTLETFRRCIQSAGGVCPGAVRESHALINNTILSSLLDSNGLLPTKTAVYIYLVLLITFITLSMSRARFLIWVGMRAARKLHNQMFSSLLQATMYFFNTNPSGRLLNRFSKDVGAIDDLLLRFMIESFLILIGVVGILVNIISVNIWMIGVTVIIGIVFYFLSFYYLRAAQDVKRLEGITKSPVFTHVSTTLNGLTTIRSCGKDVQITLRNEFDRYQNEHTRAWYLVVASGSAFGFSIDLITCIFIAVLCFLLILINSENTFGASVGLAISQSLVLTGMLQHGVKQMTQVISQMTAVERIIQYTDLPKEGPIESSKPLPENWPSKGRIQWMNVYLSYKKDDPAVLKNIHLMIEPGWKVGVVGRTGAGKSSLISALFRLVDDGLQGQIIIDGVDTKTIGLQDLRSSISIIPQEPVLFSETLRYNLDPFGKYTDKEIWDALREVELSNLALDQWVTEGGTNFSVGQRQLICLARALLRNNRILVLDEATANIDSRTDALIQRAIRSKFADCTVITIAHRLNTIINSNRILVMDNGCAVEFDTPYELLIEKPDSIFAKMVEQTGPSMTAKITYELDTTMSPSIKSTIKNPLESASVISRLFFWWTLKLFKKGVKYGITIKDLYPPLTSDKSKTLTDYLGSAWTTELTKSQVDLEDVNKANSLKPSLLQAIAKTFWLELLVIGISQMVMNVLLVNWQPVFQNWIIDYFEVNNDPPTSKSQNDALMYAGALTGLTFTMICITQQYIYFSQISGMRFRVACSSLVYRKVLRLSKPVLDQTPVGQVINLLSNDVNRFDQLPVYINYLWISPLQVAVIGYLIWRSIGIYTLVGYGVLLLITVPMQGYVGVMTGKLRNLTAKLTDGRIQLMSELISGIQVIKMYVWEQSFDQSVKRIRSEELGHVRRSNNLRGLYSILSGVTQRMMLFLTLVTLMYGGGGIDPRVTFQLAIYFNILQLHMADVFPTAIVLFSQTLVTIKRIQEFLLLEEVKKDMKALDISPQMPEVVEGSLNNKANPGAVIVKLDKVSANWKFGQLPPTLCDVSLKINGGELCTLVGPVGSGKSSLLNVLLQELPVGAGTVELFQFSDEETAESQSKSGFSQDNPEMIISYASQDSWLFTGSIRENILFGQEYDKVRYQEVAKVCSLLQDFKQLPEGDLTIVGERGASLSGGQRARINLARAIYRPADLYLLDDPLSAVDTRVSRQLFQDCILGYLKGKTRILVTHQLNYLKQADSIIEMDHGTIKQQGSYQLLRDSKFLKLLENVKNETQSIENPNGPIDENGRPLENHHTESATGSENTVADEVIGTGFISKDIYYRYFREGGGITGVILLAALFIITQVAAVGVDQWMTYWTTLKTDQLSNKNSSVSQDVNHQSNFLVNGTNSFFDSKGFLLPDILVYIYLALLITFITLSMSRCYYLVKIGMRATRRFHDLMLTNVLQASMYFFNTNPSGRLLNRFSKDVGVIDEVFMPLILQASLTLFNAAGTIVNIVVINPWMIILTVVAGLAFYLITICYLMTSQDAKRLEGITKSPIYTHVASTFNGLTTIRSRGMSVQSMLRNEFDRYQDINSGAWYLLIGSGSAYGFSIDIIACFFIFVLCFSLILIDRGNSSGESVGLAISQSLTLTNTLQWGIKQSMEVQSQMTAVERVIQYTDLPKEGPIESLKPVPENWPSKGRIQWKNVYLSYKKDDPAVLKNIDLMIEPGWKVGVVGRTGAGKSSLISALFRLVDDGLQGQIIIDSVDTKTIGLQDLRSSISIIPQEPVLFSETLRYNLDPFGKYTDKEIWDALREVELSNLALDQWVTEGGTNFSVGQRQLICLARALLRNNRILVLDEATANIDSRTDALIQRAIRSKFADCTVITIAHRLNTIIYSHRILVMDNGCAVEFDTPYELLIQKPESIFAKMVEQTGPSMTAKITEKVTKFYQELT</sequence>
<dbReference type="FunFam" id="1.20.1560.10:FF:000026">
    <property type="entry name" value="Multidrug resistance-associated protein lethal(2)03659"/>
    <property type="match status" value="2"/>
</dbReference>
<feature type="transmembrane region" description="Helical" evidence="10">
    <location>
        <begin position="377"/>
        <end position="399"/>
    </location>
</feature>
<dbReference type="FunFam" id="1.20.1560.10:FF:000014">
    <property type="entry name" value="Multidrug resistance-associated protein member 4"/>
    <property type="match status" value="2"/>
</dbReference>
<feature type="transmembrane region" description="Helical" evidence="10">
    <location>
        <begin position="2388"/>
        <end position="2410"/>
    </location>
</feature>
<feature type="transmembrane region" description="Helical" evidence="10">
    <location>
        <begin position="1531"/>
        <end position="1555"/>
    </location>
</feature>
<dbReference type="Proteomes" id="UP000826195">
    <property type="component" value="Unassembled WGS sequence"/>
</dbReference>
<comment type="subcellular location">
    <subcellularLocation>
        <location evidence="1">Membrane</location>
        <topology evidence="1">Multi-pass membrane protein</topology>
    </subcellularLocation>
</comment>
<feature type="transmembrane region" description="Helical" evidence="10">
    <location>
        <begin position="1752"/>
        <end position="1774"/>
    </location>
</feature>
<dbReference type="SMART" id="SM00382">
    <property type="entry name" value="AAA"/>
    <property type="match status" value="4"/>
</dbReference>
<feature type="transmembrane region" description="Helical" evidence="10">
    <location>
        <begin position="249"/>
        <end position="269"/>
    </location>
</feature>
<evidence type="ECO:0000259" key="11">
    <source>
        <dbReference type="PROSITE" id="PS50893"/>
    </source>
</evidence>
<dbReference type="InterPro" id="IPR027417">
    <property type="entry name" value="P-loop_NTPase"/>
</dbReference>
<dbReference type="InterPro" id="IPR050173">
    <property type="entry name" value="ABC_transporter_C-like"/>
</dbReference>
<feature type="domain" description="ABC transmembrane type-1" evidence="12">
    <location>
        <begin position="1495"/>
        <end position="1760"/>
    </location>
</feature>
<dbReference type="EMBL" id="JAHXZJ010002982">
    <property type="protein sequence ID" value="KAH0534762.1"/>
    <property type="molecule type" value="Genomic_DNA"/>
</dbReference>
<dbReference type="GO" id="GO:0016020">
    <property type="term" value="C:membrane"/>
    <property type="evidence" value="ECO:0007669"/>
    <property type="project" value="UniProtKB-SubCell"/>
</dbReference>
<dbReference type="GO" id="GO:0016887">
    <property type="term" value="F:ATP hydrolysis activity"/>
    <property type="evidence" value="ECO:0007669"/>
    <property type="project" value="InterPro"/>
</dbReference>
<evidence type="ECO:0000256" key="4">
    <source>
        <dbReference type="ARBA" id="ARBA00022737"/>
    </source>
</evidence>
<feature type="transmembrane region" description="Helical" evidence="10">
    <location>
        <begin position="2303"/>
        <end position="2323"/>
    </location>
</feature>
<feature type="transmembrane region" description="Helical" evidence="10">
    <location>
        <begin position="341"/>
        <end position="357"/>
    </location>
</feature>
<feature type="domain" description="ABC transporter" evidence="11">
    <location>
        <begin position="1140"/>
        <end position="1369"/>
    </location>
</feature>